<keyword evidence="4" id="KW-0812">Transmembrane</keyword>
<feature type="compositionally biased region" description="Low complexity" evidence="3">
    <location>
        <begin position="68"/>
        <end position="90"/>
    </location>
</feature>
<comment type="caution">
    <text evidence="5">The sequence shown here is derived from an EMBL/GenBank/DDBJ whole genome shotgun (WGS) entry which is preliminary data.</text>
</comment>
<gene>
    <name evidence="5" type="ORF">ACFFJD_05805</name>
</gene>
<sequence>MSHSPESSRRRTLLSAASAVLVLVLALVWWLVAEPPADEPAPAAAPTWSATVGDYTAAPVPGPPQRSPAPTSKSASKSASKSTSKSTAAQAPARVLRTLALIDAGDWPEAAAAPGTKGGQTFRNNERRLPTTGADGRRLAFQEWDVNPKQPGRGRDAERIITADDGSAWYTLDHYRTFVLIRGPAR</sequence>
<dbReference type="RefSeq" id="WP_382362085.1">
    <property type="nucleotide sequence ID" value="NZ_JBHLWV010000015.1"/>
</dbReference>
<dbReference type="Gene3D" id="3.10.450.30">
    <property type="entry name" value="Microbial ribonucleases"/>
    <property type="match status" value="1"/>
</dbReference>
<dbReference type="Proteomes" id="UP001589783">
    <property type="component" value="Unassembled WGS sequence"/>
</dbReference>
<evidence type="ECO:0000313" key="6">
    <source>
        <dbReference type="Proteomes" id="UP001589783"/>
    </source>
</evidence>
<proteinExistence type="predicted"/>
<keyword evidence="2" id="KW-0378">Hydrolase</keyword>
<evidence type="ECO:0000256" key="2">
    <source>
        <dbReference type="ARBA" id="ARBA00022801"/>
    </source>
</evidence>
<evidence type="ECO:0000313" key="5">
    <source>
        <dbReference type="EMBL" id="MFC0314368.1"/>
    </source>
</evidence>
<feature type="region of interest" description="Disordered" evidence="3">
    <location>
        <begin position="110"/>
        <end position="132"/>
    </location>
</feature>
<evidence type="ECO:0000256" key="4">
    <source>
        <dbReference type="SAM" id="Phobius"/>
    </source>
</evidence>
<protein>
    <submittedName>
        <fullName evidence="5">Ribonuclease domain-containing protein</fullName>
    </submittedName>
</protein>
<feature type="region of interest" description="Disordered" evidence="3">
    <location>
        <begin position="54"/>
        <end position="90"/>
    </location>
</feature>
<dbReference type="InterPro" id="IPR006311">
    <property type="entry name" value="TAT_signal"/>
</dbReference>
<dbReference type="InterPro" id="IPR016191">
    <property type="entry name" value="Ribonuclease/ribotoxin"/>
</dbReference>
<evidence type="ECO:0000256" key="1">
    <source>
        <dbReference type="ARBA" id="ARBA00022722"/>
    </source>
</evidence>
<dbReference type="SUPFAM" id="SSF53933">
    <property type="entry name" value="Microbial ribonucleases"/>
    <property type="match status" value="1"/>
</dbReference>
<dbReference type="Pfam" id="PF00545">
    <property type="entry name" value="Ribonuclease"/>
    <property type="match status" value="1"/>
</dbReference>
<keyword evidence="4" id="KW-0472">Membrane</keyword>
<dbReference type="EMBL" id="JBHLWV010000015">
    <property type="protein sequence ID" value="MFC0314368.1"/>
    <property type="molecule type" value="Genomic_DNA"/>
</dbReference>
<accession>A0ABV6H8T6</accession>
<dbReference type="InterPro" id="IPR000026">
    <property type="entry name" value="N1-like"/>
</dbReference>
<organism evidence="5 6">
    <name type="scientific">Gordonia phosphorivorans</name>
    <dbReference type="NCBI Taxonomy" id="1056982"/>
    <lineage>
        <taxon>Bacteria</taxon>
        <taxon>Bacillati</taxon>
        <taxon>Actinomycetota</taxon>
        <taxon>Actinomycetes</taxon>
        <taxon>Mycobacteriales</taxon>
        <taxon>Gordoniaceae</taxon>
        <taxon>Gordonia</taxon>
    </lineage>
</organism>
<feature type="transmembrane region" description="Helical" evidence="4">
    <location>
        <begin position="12"/>
        <end position="32"/>
    </location>
</feature>
<keyword evidence="4" id="KW-1133">Transmembrane helix</keyword>
<dbReference type="PROSITE" id="PS51318">
    <property type="entry name" value="TAT"/>
    <property type="match status" value="1"/>
</dbReference>
<evidence type="ECO:0000256" key="3">
    <source>
        <dbReference type="SAM" id="MobiDB-lite"/>
    </source>
</evidence>
<keyword evidence="6" id="KW-1185">Reference proteome</keyword>
<keyword evidence="1" id="KW-0540">Nuclease</keyword>
<reference evidence="5 6" key="1">
    <citation type="submission" date="2024-09" db="EMBL/GenBank/DDBJ databases">
        <authorList>
            <person name="Sun Q."/>
            <person name="Mori K."/>
        </authorList>
    </citation>
    <scope>NUCLEOTIDE SEQUENCE [LARGE SCALE GENOMIC DNA]</scope>
    <source>
        <strain evidence="5 6">CCM 7957</strain>
    </source>
</reference>
<name>A0ABV6H8T6_9ACTN</name>